<evidence type="ECO:0000259" key="2">
    <source>
        <dbReference type="Pfam" id="PF07940"/>
    </source>
</evidence>
<evidence type="ECO:0000313" key="3">
    <source>
        <dbReference type="EMBL" id="NOU97092.1"/>
    </source>
</evidence>
<sequence length="632" mass="72776">MELRSHSCTMEELMMNKNQIKQLLSKYSDEHSSLLFDLSKQDAWWRELSQAEAYRPMIDEIRAEAQQLLEQPAPDLSFALFRIFGENGSRLEYENVYFVMRKRLNTFTLMSLLDPESKDYLDALQETIWSVCNEYSWCLPAHMGTTKETTQDAEYSLHDYSADLQGNASVIDLFAAETGFALSEVLRLTENRLPLLLRNRIKHEVYRRIFWPYLHQGPFSWETATHNWSAVCAGSIGSAALHLMKDEDDLALLLERVLGTLDCYLEGFEEDGATTEGYGYWYYGFGFFVFFADLLKKRTAGCLNLFSNEKIHRIALFQQKCFMTGTSVVNFSDSLPESRIHMGLTHYLNRIYPDVVIPDFALRTGYTEDHCNRWATALRNVLWFQPDKASLGEPWEQATYYLNDAEWLISRYVNDEGVFCFAAKGGHNNEPHNHNDVGHFIVHSQGETFLADLGSGMYTKSYFGPERYSYLCNGSQGHSVPIINGHLQKEGAAHRAQVLNVALEKDQERLQLNLTAAYEDESLLNLERSFTWLKKEQPVLLLEDSYQFSEVPEVIVERFVTCLEPDLSGDSLVIPGKKQSLTIGYDHHLLQPHVQKLEFADHFGVVKEVFTIDFKLLQLDKKCKVQLSFHFE</sequence>
<dbReference type="InterPro" id="IPR012480">
    <property type="entry name" value="Hepar_II_III_C"/>
</dbReference>
<dbReference type="PANTHER" id="PTHR38045">
    <property type="entry name" value="CHROMOSOME 1, WHOLE GENOME SHOTGUN SEQUENCE"/>
    <property type="match status" value="1"/>
</dbReference>
<gene>
    <name evidence="3" type="ORF">GC093_28280</name>
</gene>
<evidence type="ECO:0000256" key="1">
    <source>
        <dbReference type="ARBA" id="ARBA00004196"/>
    </source>
</evidence>
<dbReference type="EMBL" id="WHOD01000106">
    <property type="protein sequence ID" value="NOU97092.1"/>
    <property type="molecule type" value="Genomic_DNA"/>
</dbReference>
<dbReference type="Gene3D" id="2.70.98.70">
    <property type="match status" value="1"/>
</dbReference>
<proteinExistence type="predicted"/>
<dbReference type="PANTHER" id="PTHR38045:SF1">
    <property type="entry name" value="HEPARINASE II_III-LIKE PROTEIN"/>
    <property type="match status" value="1"/>
</dbReference>
<dbReference type="Gene3D" id="1.50.10.100">
    <property type="entry name" value="Chondroitin AC/alginate lyase"/>
    <property type="match status" value="1"/>
</dbReference>
<feature type="domain" description="Heparinase II/III-like C-terminal" evidence="2">
    <location>
        <begin position="422"/>
        <end position="545"/>
    </location>
</feature>
<dbReference type="AlphaFoldDB" id="A0A972GUV9"/>
<evidence type="ECO:0000313" key="4">
    <source>
        <dbReference type="Proteomes" id="UP000641588"/>
    </source>
</evidence>
<comment type="caution">
    <text evidence="3">The sequence shown here is derived from an EMBL/GenBank/DDBJ whole genome shotgun (WGS) entry which is preliminary data.</text>
</comment>
<comment type="subcellular location">
    <subcellularLocation>
        <location evidence="1">Cell envelope</location>
    </subcellularLocation>
</comment>
<dbReference type="InterPro" id="IPR008929">
    <property type="entry name" value="Chondroitin_lyas"/>
</dbReference>
<protein>
    <recommendedName>
        <fullName evidence="2">Heparinase II/III-like C-terminal domain-containing protein</fullName>
    </recommendedName>
</protein>
<organism evidence="3 4">
    <name type="scientific">Paenibacillus foliorum</name>
    <dbReference type="NCBI Taxonomy" id="2654974"/>
    <lineage>
        <taxon>Bacteria</taxon>
        <taxon>Bacillati</taxon>
        <taxon>Bacillota</taxon>
        <taxon>Bacilli</taxon>
        <taxon>Bacillales</taxon>
        <taxon>Paenibacillaceae</taxon>
        <taxon>Paenibacillus</taxon>
    </lineage>
</organism>
<dbReference type="Proteomes" id="UP000641588">
    <property type="component" value="Unassembled WGS sequence"/>
</dbReference>
<dbReference type="SUPFAM" id="SSF48230">
    <property type="entry name" value="Chondroitin AC/alginate lyase"/>
    <property type="match status" value="1"/>
</dbReference>
<reference evidence="3" key="1">
    <citation type="submission" date="2019-10" db="EMBL/GenBank/DDBJ databases">
        <title>Description of Paenibacillus glebae sp. nov.</title>
        <authorList>
            <person name="Carlier A."/>
            <person name="Qi S."/>
        </authorList>
    </citation>
    <scope>NUCLEOTIDE SEQUENCE</scope>
    <source>
        <strain evidence="3">LMG 31456</strain>
    </source>
</reference>
<accession>A0A972GUV9</accession>
<name>A0A972GUV9_9BACL</name>
<dbReference type="Pfam" id="PF07940">
    <property type="entry name" value="Hepar_II_III_C"/>
    <property type="match status" value="1"/>
</dbReference>
<keyword evidence="4" id="KW-1185">Reference proteome</keyword>